<dbReference type="RefSeq" id="XP_018002987.1">
    <property type="nucleotide sequence ID" value="XM_018141816.1"/>
</dbReference>
<organism evidence="4 5">
    <name type="scientific">Cyphellophora attinorum</name>
    <dbReference type="NCBI Taxonomy" id="1664694"/>
    <lineage>
        <taxon>Eukaryota</taxon>
        <taxon>Fungi</taxon>
        <taxon>Dikarya</taxon>
        <taxon>Ascomycota</taxon>
        <taxon>Pezizomycotina</taxon>
        <taxon>Eurotiomycetes</taxon>
        <taxon>Chaetothyriomycetidae</taxon>
        <taxon>Chaetothyriales</taxon>
        <taxon>Cyphellophoraceae</taxon>
        <taxon>Cyphellophora</taxon>
    </lineage>
</organism>
<dbReference type="Proteomes" id="UP000038010">
    <property type="component" value="Unassembled WGS sequence"/>
</dbReference>
<dbReference type="Pfam" id="PF01370">
    <property type="entry name" value="Epimerase"/>
    <property type="match status" value="1"/>
</dbReference>
<dbReference type="OrthoDB" id="2735536at2759"/>
<dbReference type="CDD" id="cd05227">
    <property type="entry name" value="AR_SDR_e"/>
    <property type="match status" value="1"/>
</dbReference>
<comment type="similarity">
    <text evidence="2">Belongs to the NAD(P)-dependent epimerase/dehydratase family. Dihydroflavonol-4-reductase subfamily.</text>
</comment>
<evidence type="ECO:0000313" key="4">
    <source>
        <dbReference type="EMBL" id="KPI43024.1"/>
    </source>
</evidence>
<dbReference type="PANTHER" id="PTHR10366">
    <property type="entry name" value="NAD DEPENDENT EPIMERASE/DEHYDRATASE"/>
    <property type="match status" value="1"/>
</dbReference>
<evidence type="ECO:0000256" key="1">
    <source>
        <dbReference type="ARBA" id="ARBA00023002"/>
    </source>
</evidence>
<dbReference type="Gene3D" id="3.40.50.720">
    <property type="entry name" value="NAD(P)-binding Rossmann-like Domain"/>
    <property type="match status" value="1"/>
</dbReference>
<dbReference type="InterPro" id="IPR036291">
    <property type="entry name" value="NAD(P)-bd_dom_sf"/>
</dbReference>
<reference evidence="4 5" key="1">
    <citation type="submission" date="2015-06" db="EMBL/GenBank/DDBJ databases">
        <title>Draft genome of the ant-associated black yeast Phialophora attae CBS 131958.</title>
        <authorList>
            <person name="Moreno L.F."/>
            <person name="Stielow B.J."/>
            <person name="de Hoog S."/>
            <person name="Vicente V.A."/>
            <person name="Weiss V.A."/>
            <person name="de Vries M."/>
            <person name="Cruz L.M."/>
            <person name="Souza E.M."/>
        </authorList>
    </citation>
    <scope>NUCLEOTIDE SEQUENCE [LARGE SCALE GENOMIC DNA]</scope>
    <source>
        <strain evidence="4 5">CBS 131958</strain>
    </source>
</reference>
<comment type="caution">
    <text evidence="4">The sequence shown here is derived from an EMBL/GenBank/DDBJ whole genome shotgun (WGS) entry which is preliminary data.</text>
</comment>
<dbReference type="PANTHER" id="PTHR10366:SF564">
    <property type="entry name" value="STEROL-4-ALPHA-CARBOXYLATE 3-DEHYDROGENASE, DECARBOXYLATING"/>
    <property type="match status" value="1"/>
</dbReference>
<evidence type="ECO:0000313" key="5">
    <source>
        <dbReference type="Proteomes" id="UP000038010"/>
    </source>
</evidence>
<gene>
    <name evidence="4" type="ORF">AB675_1891</name>
</gene>
<dbReference type="InterPro" id="IPR050425">
    <property type="entry name" value="NAD(P)_dehydrat-like"/>
</dbReference>
<dbReference type="FunFam" id="3.40.50.720:FF:000191">
    <property type="entry name" value="Methylglyoxal reductase (NADPH-dependent)"/>
    <property type="match status" value="1"/>
</dbReference>
<name>A0A0N1HDY7_9EURO</name>
<dbReference type="InterPro" id="IPR001509">
    <property type="entry name" value="Epimerase_deHydtase"/>
</dbReference>
<proteinExistence type="inferred from homology"/>
<accession>A0A0N1HDY7</accession>
<dbReference type="STRING" id="1664694.A0A0N1HDY7"/>
<dbReference type="AlphaFoldDB" id="A0A0N1HDY7"/>
<feature type="domain" description="NAD-dependent epimerase/dehydratase" evidence="3">
    <location>
        <begin position="5"/>
        <end position="261"/>
    </location>
</feature>
<sequence length="342" mass="37143">MTRTLVTGGSGFIAAHIVDVLLKRGHSVVTTVRSADKGDKILEYHSGVEKSKLSYAVVPDMSQAGAFNKAVVSDPPFEAVIHAASPYHFQAKSRSEVDAMLSAAEDGTVGILKAIKAHAPSVKRVVVTSSFASIFDPKKAPDYKYSEKDWSPVTKEEAYQNPMAAYRRSKVAAEKSAWDFVEQEKPNFSLATANPPLVLGPIIHHLTSLDSLNTSNQRYRDIINGTSQSKLPPTGNHLFVDVRDIALAHVLAVEKEEAGGKRFFVTAGNFSNAEIVKIIGEEFPEYKDVLPTGEALKSGDYPPEGVAGYDNSRSLEVLGIKYRGLKESTVDTVRSLQPLLGK</sequence>
<evidence type="ECO:0000259" key="3">
    <source>
        <dbReference type="Pfam" id="PF01370"/>
    </source>
</evidence>
<dbReference type="GO" id="GO:0016616">
    <property type="term" value="F:oxidoreductase activity, acting on the CH-OH group of donors, NAD or NADP as acceptor"/>
    <property type="evidence" value="ECO:0007669"/>
    <property type="project" value="TreeGrafter"/>
</dbReference>
<dbReference type="VEuPathDB" id="FungiDB:AB675_1891"/>
<keyword evidence="5" id="KW-1185">Reference proteome</keyword>
<protein>
    <submittedName>
        <fullName evidence="4">Putative NADPH-dependent methylglyoxal GRP2</fullName>
    </submittedName>
</protein>
<dbReference type="SUPFAM" id="SSF51735">
    <property type="entry name" value="NAD(P)-binding Rossmann-fold domains"/>
    <property type="match status" value="1"/>
</dbReference>
<dbReference type="GeneID" id="28733696"/>
<dbReference type="EMBL" id="LFJN01000006">
    <property type="protein sequence ID" value="KPI43024.1"/>
    <property type="molecule type" value="Genomic_DNA"/>
</dbReference>
<evidence type="ECO:0000256" key="2">
    <source>
        <dbReference type="ARBA" id="ARBA00023445"/>
    </source>
</evidence>
<keyword evidence="1" id="KW-0560">Oxidoreductase</keyword>